<dbReference type="EMBL" id="UGRI01000001">
    <property type="protein sequence ID" value="SUA21258.1"/>
    <property type="molecule type" value="Genomic_DNA"/>
</dbReference>
<sequence>MVCRIIPPLAKKPQPAYLTAAARLPDCLLVAVSESIGRTRFFTLACIMDVQTILALIPATAGYLFKWKQYRQRKTKP</sequence>
<name>A0A378VW20_NEIGO</name>
<keyword evidence="1" id="KW-0472">Membrane</keyword>
<dbReference type="AlphaFoldDB" id="A0A378VW20"/>
<keyword evidence="1" id="KW-0812">Transmembrane</keyword>
<keyword evidence="1" id="KW-1133">Transmembrane helix</keyword>
<feature type="transmembrane region" description="Helical" evidence="1">
    <location>
        <begin position="41"/>
        <end position="65"/>
    </location>
</feature>
<accession>A0A378VW20</accession>
<gene>
    <name evidence="2" type="ORF">NCTC11421_01335</name>
</gene>
<reference evidence="2" key="1">
    <citation type="submission" date="2018-06" db="EMBL/GenBank/DDBJ databases">
        <authorList>
            <consortium name="Pathogen Informatics"/>
            <person name="Doyle S."/>
        </authorList>
    </citation>
    <scope>NUCLEOTIDE SEQUENCE [LARGE SCALE GENOMIC DNA]</scope>
    <source>
        <strain evidence="2">NCTC11421</strain>
    </source>
</reference>
<organism evidence="2">
    <name type="scientific">Neisseria gonorrhoeae</name>
    <dbReference type="NCBI Taxonomy" id="485"/>
    <lineage>
        <taxon>Bacteria</taxon>
        <taxon>Pseudomonadati</taxon>
        <taxon>Pseudomonadota</taxon>
        <taxon>Betaproteobacteria</taxon>
        <taxon>Neisseriales</taxon>
        <taxon>Neisseriaceae</taxon>
        <taxon>Neisseria</taxon>
    </lineage>
</organism>
<evidence type="ECO:0000256" key="1">
    <source>
        <dbReference type="SAM" id="Phobius"/>
    </source>
</evidence>
<evidence type="ECO:0000313" key="2">
    <source>
        <dbReference type="EMBL" id="SUA21258.1"/>
    </source>
</evidence>
<proteinExistence type="predicted"/>
<protein>
    <submittedName>
        <fullName evidence="2">Uncharacterized protein</fullName>
    </submittedName>
</protein>